<feature type="domain" description="BHLH" evidence="8">
    <location>
        <begin position="68"/>
        <end position="120"/>
    </location>
</feature>
<dbReference type="GO" id="GO:0000977">
    <property type="term" value="F:RNA polymerase II transcription regulatory region sequence-specific DNA binding"/>
    <property type="evidence" value="ECO:0007669"/>
    <property type="project" value="TreeGrafter"/>
</dbReference>
<dbReference type="Proteomes" id="UP001428341">
    <property type="component" value="Unassembled WGS sequence"/>
</dbReference>
<comment type="caution">
    <text evidence="9">The sequence shown here is derived from an EMBL/GenBank/DDBJ whole genome shotgun (WGS) entry which is preliminary data.</text>
</comment>
<keyword evidence="10" id="KW-1185">Reference proteome</keyword>
<keyword evidence="6" id="KW-0539">Nucleus</keyword>
<evidence type="ECO:0000256" key="6">
    <source>
        <dbReference type="ARBA" id="ARBA00023242"/>
    </source>
</evidence>
<dbReference type="GO" id="GO:0090575">
    <property type="term" value="C:RNA polymerase II transcription regulator complex"/>
    <property type="evidence" value="ECO:0007669"/>
    <property type="project" value="TreeGrafter"/>
</dbReference>
<comment type="subunit">
    <text evidence="2">Homodimer.</text>
</comment>
<gene>
    <name evidence="9" type="ORF">WN944_013710</name>
</gene>
<evidence type="ECO:0000313" key="9">
    <source>
        <dbReference type="EMBL" id="KAK9198525.1"/>
    </source>
</evidence>
<dbReference type="PROSITE" id="PS50888">
    <property type="entry name" value="BHLH"/>
    <property type="match status" value="1"/>
</dbReference>
<dbReference type="FunFam" id="4.10.280.10:FF:000085">
    <property type="entry name" value="Transcription factor bHLH126"/>
    <property type="match status" value="1"/>
</dbReference>
<reference evidence="9 10" key="1">
    <citation type="submission" date="2024-05" db="EMBL/GenBank/DDBJ databases">
        <title>Haplotype-resolved chromosome-level genome assembly of Huyou (Citrus changshanensis).</title>
        <authorList>
            <person name="Miao C."/>
            <person name="Chen W."/>
            <person name="Wu Y."/>
            <person name="Wang L."/>
            <person name="Zhao S."/>
            <person name="Grierson D."/>
            <person name="Xu C."/>
            <person name="Chen K."/>
        </authorList>
    </citation>
    <scope>NUCLEOTIDE SEQUENCE [LARGE SCALE GENOMIC DNA]</scope>
    <source>
        <strain evidence="9">01-14</strain>
        <tissue evidence="9">Leaf</tissue>
    </source>
</reference>
<dbReference type="PANTHER" id="PTHR13935:SF155">
    <property type="entry name" value="TRANSCRIPTION FACTOR BHLH120-LIKE"/>
    <property type="match status" value="1"/>
</dbReference>
<protein>
    <recommendedName>
        <fullName evidence="8">BHLH domain-containing protein</fullName>
    </recommendedName>
</protein>
<dbReference type="GO" id="GO:0046983">
    <property type="term" value="F:protein dimerization activity"/>
    <property type="evidence" value="ECO:0007669"/>
    <property type="project" value="InterPro"/>
</dbReference>
<keyword evidence="3" id="KW-0805">Transcription regulation</keyword>
<dbReference type="GO" id="GO:0000981">
    <property type="term" value="F:DNA-binding transcription factor activity, RNA polymerase II-specific"/>
    <property type="evidence" value="ECO:0007669"/>
    <property type="project" value="TreeGrafter"/>
</dbReference>
<keyword evidence="5" id="KW-0804">Transcription</keyword>
<name>A0AAP0MAS4_9ROSI</name>
<dbReference type="InterPro" id="IPR011598">
    <property type="entry name" value="bHLH_dom"/>
</dbReference>
<comment type="subcellular location">
    <subcellularLocation>
        <location evidence="1">Nucleus</location>
    </subcellularLocation>
</comment>
<feature type="compositionally biased region" description="Low complexity" evidence="7">
    <location>
        <begin position="138"/>
        <end position="150"/>
    </location>
</feature>
<evidence type="ECO:0000256" key="5">
    <source>
        <dbReference type="ARBA" id="ARBA00023163"/>
    </source>
</evidence>
<dbReference type="InterPro" id="IPR036638">
    <property type="entry name" value="HLH_DNA-bd_sf"/>
</dbReference>
<dbReference type="SMART" id="SM00353">
    <property type="entry name" value="HLH"/>
    <property type="match status" value="1"/>
</dbReference>
<evidence type="ECO:0000256" key="3">
    <source>
        <dbReference type="ARBA" id="ARBA00023015"/>
    </source>
</evidence>
<proteinExistence type="predicted"/>
<keyword evidence="4" id="KW-0238">DNA-binding</keyword>
<sequence length="248" mass="28593">MDYIPSLVFPFDRTDPHDDQLPCQQQYHTAGQQNDNQLIFNPLEYDSDLKRRPETTNIFAVNDDNSKKMKIMRRDIERHRRQEMSTLYRSLRSLLPLEYLKGKRSMSDHMNEAVNYIKNLQNRIQKLSEKRDELRRLSNSSSSPYYSTTSESECSQTHINILEDSVTVKPCLAGVEVAINTSFRKGIPLSQVVALLTEEGLTVVNCISTKINERLLHNIESEVNDGGRNIDPFELQQKIMKLTSPSSN</sequence>
<evidence type="ECO:0000256" key="4">
    <source>
        <dbReference type="ARBA" id="ARBA00023125"/>
    </source>
</evidence>
<dbReference type="InterPro" id="IPR015660">
    <property type="entry name" value="MASH1/Ascl1a-like"/>
</dbReference>
<evidence type="ECO:0000256" key="7">
    <source>
        <dbReference type="SAM" id="MobiDB-lite"/>
    </source>
</evidence>
<dbReference type="EMBL" id="JBCGBO010000005">
    <property type="protein sequence ID" value="KAK9198525.1"/>
    <property type="molecule type" value="Genomic_DNA"/>
</dbReference>
<dbReference type="Gene3D" id="4.10.280.10">
    <property type="entry name" value="Helix-loop-helix DNA-binding domain"/>
    <property type="match status" value="1"/>
</dbReference>
<dbReference type="CDD" id="cd18914">
    <property type="entry name" value="bHLH_AtORG2_like"/>
    <property type="match status" value="1"/>
</dbReference>
<evidence type="ECO:0000256" key="2">
    <source>
        <dbReference type="ARBA" id="ARBA00011738"/>
    </source>
</evidence>
<accession>A0AAP0MAS4</accession>
<evidence type="ECO:0000259" key="8">
    <source>
        <dbReference type="PROSITE" id="PS50888"/>
    </source>
</evidence>
<dbReference type="AlphaFoldDB" id="A0AAP0MAS4"/>
<dbReference type="SUPFAM" id="SSF47459">
    <property type="entry name" value="HLH, helix-loop-helix DNA-binding domain"/>
    <property type="match status" value="1"/>
</dbReference>
<organism evidence="9 10">
    <name type="scientific">Citrus x changshan-huyou</name>
    <dbReference type="NCBI Taxonomy" id="2935761"/>
    <lineage>
        <taxon>Eukaryota</taxon>
        <taxon>Viridiplantae</taxon>
        <taxon>Streptophyta</taxon>
        <taxon>Embryophyta</taxon>
        <taxon>Tracheophyta</taxon>
        <taxon>Spermatophyta</taxon>
        <taxon>Magnoliopsida</taxon>
        <taxon>eudicotyledons</taxon>
        <taxon>Gunneridae</taxon>
        <taxon>Pentapetalae</taxon>
        <taxon>rosids</taxon>
        <taxon>malvids</taxon>
        <taxon>Sapindales</taxon>
        <taxon>Rutaceae</taxon>
        <taxon>Aurantioideae</taxon>
        <taxon>Citrus</taxon>
    </lineage>
</organism>
<dbReference type="Pfam" id="PF00010">
    <property type="entry name" value="HLH"/>
    <property type="match status" value="1"/>
</dbReference>
<dbReference type="PANTHER" id="PTHR13935">
    <property type="entry name" value="ACHAETE-SCUTE TRANSCRIPTION FACTOR-RELATED"/>
    <property type="match status" value="1"/>
</dbReference>
<feature type="region of interest" description="Disordered" evidence="7">
    <location>
        <begin position="131"/>
        <end position="150"/>
    </location>
</feature>
<evidence type="ECO:0000313" key="10">
    <source>
        <dbReference type="Proteomes" id="UP001428341"/>
    </source>
</evidence>
<evidence type="ECO:0000256" key="1">
    <source>
        <dbReference type="ARBA" id="ARBA00004123"/>
    </source>
</evidence>